<dbReference type="KEGG" id="tcu:Tcur_4576"/>
<keyword evidence="2" id="KW-1185">Reference proteome</keyword>
<proteinExistence type="predicted"/>
<sequence>MPRGGSPLKPGQITMMIDRDPVRVGCLRGGVSAAQVPAPPRGAVVIASNYRFSAH</sequence>
<dbReference type="Proteomes" id="UP000001918">
    <property type="component" value="Chromosome"/>
</dbReference>
<dbReference type="EMBL" id="CP001738">
    <property type="protein sequence ID" value="ACZ00098.1"/>
    <property type="molecule type" value="Genomic_DNA"/>
</dbReference>
<reference evidence="1 2" key="1">
    <citation type="journal article" date="2011" name="Stand. Genomic Sci.">
        <title>Complete genome sequence of Thermomonospora curvata type strain (B9).</title>
        <authorList>
            <person name="Chertkov O."/>
            <person name="Sikorski J."/>
            <person name="Nolan M."/>
            <person name="Lapidus A."/>
            <person name="Lucas S."/>
            <person name="Del Rio T.G."/>
            <person name="Tice H."/>
            <person name="Cheng J.F."/>
            <person name="Goodwin L."/>
            <person name="Pitluck S."/>
            <person name="Liolios K."/>
            <person name="Ivanova N."/>
            <person name="Mavromatis K."/>
            <person name="Mikhailova N."/>
            <person name="Ovchinnikova G."/>
            <person name="Pati A."/>
            <person name="Chen A."/>
            <person name="Palaniappan K."/>
            <person name="Djao O.D."/>
            <person name="Land M."/>
            <person name="Hauser L."/>
            <person name="Chang Y.J."/>
            <person name="Jeffries C.D."/>
            <person name="Brettin T."/>
            <person name="Han C."/>
            <person name="Detter J.C."/>
            <person name="Rohde M."/>
            <person name="Goker M."/>
            <person name="Woyke T."/>
            <person name="Bristow J."/>
            <person name="Eisen J.A."/>
            <person name="Markowitz V."/>
            <person name="Hugenholtz P."/>
            <person name="Klenk H.P."/>
            <person name="Kyrpides N.C."/>
        </authorList>
    </citation>
    <scope>NUCLEOTIDE SEQUENCE [LARGE SCALE GENOMIC DNA]</scope>
    <source>
        <strain evidence="2">ATCC 19995 / DSM 43183 / JCM 3096 / KCTC 9072 / NBRC 15933 / NCIMB 10081 / Henssen B9</strain>
    </source>
</reference>
<evidence type="ECO:0000313" key="1">
    <source>
        <dbReference type="EMBL" id="ACZ00098.1"/>
    </source>
</evidence>
<evidence type="ECO:0000313" key="2">
    <source>
        <dbReference type="Proteomes" id="UP000001918"/>
    </source>
</evidence>
<name>D1A5B2_THECD</name>
<dbReference type="AlphaFoldDB" id="D1A5B2"/>
<protein>
    <submittedName>
        <fullName evidence="1">Uncharacterized protein</fullName>
    </submittedName>
</protein>
<dbReference type="HOGENOM" id="CLU_3030967_0_0_11"/>
<accession>D1A5B2</accession>
<gene>
    <name evidence="1" type="ordered locus">Tcur_4576</name>
</gene>
<organism evidence="1 2">
    <name type="scientific">Thermomonospora curvata (strain ATCC 19995 / DSM 43183 / JCM 3096 / KCTC 9072 / NBRC 15933 / NCIMB 10081 / Henssen B9)</name>
    <dbReference type="NCBI Taxonomy" id="471852"/>
    <lineage>
        <taxon>Bacteria</taxon>
        <taxon>Bacillati</taxon>
        <taxon>Actinomycetota</taxon>
        <taxon>Actinomycetes</taxon>
        <taxon>Streptosporangiales</taxon>
        <taxon>Thermomonosporaceae</taxon>
        <taxon>Thermomonospora</taxon>
    </lineage>
</organism>